<dbReference type="AlphaFoldDB" id="A0A543PCL1"/>
<protein>
    <submittedName>
        <fullName evidence="6">1-acyl-sn-glycerol-3-phosphate acyltransferase</fullName>
    </submittedName>
</protein>
<dbReference type="PANTHER" id="PTHR10434:SF55">
    <property type="entry name" value="POSSIBLE ACYLTRANSFERASE"/>
    <property type="match status" value="1"/>
</dbReference>
<keyword evidence="7" id="KW-1185">Reference proteome</keyword>
<dbReference type="CDD" id="cd07989">
    <property type="entry name" value="LPLAT_AGPAT-like"/>
    <property type="match status" value="1"/>
</dbReference>
<evidence type="ECO:0000259" key="5">
    <source>
        <dbReference type="SMART" id="SM00563"/>
    </source>
</evidence>
<organism evidence="6 7">
    <name type="scientific">Blastococcus colisei</name>
    <dbReference type="NCBI Taxonomy" id="1564162"/>
    <lineage>
        <taxon>Bacteria</taxon>
        <taxon>Bacillati</taxon>
        <taxon>Actinomycetota</taxon>
        <taxon>Actinomycetes</taxon>
        <taxon>Geodermatophilales</taxon>
        <taxon>Geodermatophilaceae</taxon>
        <taxon>Blastococcus</taxon>
    </lineage>
</organism>
<feature type="domain" description="Phospholipid/glycerol acyltransferase" evidence="5">
    <location>
        <begin position="81"/>
        <end position="198"/>
    </location>
</feature>
<keyword evidence="4" id="KW-1133">Transmembrane helix</keyword>
<evidence type="ECO:0000256" key="2">
    <source>
        <dbReference type="ARBA" id="ARBA00023315"/>
    </source>
</evidence>
<dbReference type="Pfam" id="PF01553">
    <property type="entry name" value="Acyltransferase"/>
    <property type="match status" value="1"/>
</dbReference>
<evidence type="ECO:0000256" key="3">
    <source>
        <dbReference type="SAM" id="MobiDB-lite"/>
    </source>
</evidence>
<proteinExistence type="predicted"/>
<dbReference type="PANTHER" id="PTHR10434">
    <property type="entry name" value="1-ACYL-SN-GLYCEROL-3-PHOSPHATE ACYLTRANSFERASE"/>
    <property type="match status" value="1"/>
</dbReference>
<dbReference type="SMART" id="SM00563">
    <property type="entry name" value="PlsC"/>
    <property type="match status" value="1"/>
</dbReference>
<comment type="caution">
    <text evidence="6">The sequence shown here is derived from an EMBL/GenBank/DDBJ whole genome shotgun (WGS) entry which is preliminary data.</text>
</comment>
<keyword evidence="1 6" id="KW-0808">Transferase</keyword>
<dbReference type="GO" id="GO:0006654">
    <property type="term" value="P:phosphatidic acid biosynthetic process"/>
    <property type="evidence" value="ECO:0007669"/>
    <property type="project" value="TreeGrafter"/>
</dbReference>
<reference evidence="6 7" key="1">
    <citation type="submission" date="2019-06" db="EMBL/GenBank/DDBJ databases">
        <title>Sequencing the genomes of 1000 actinobacteria strains.</title>
        <authorList>
            <person name="Klenk H.-P."/>
        </authorList>
    </citation>
    <scope>NUCLEOTIDE SEQUENCE [LARGE SCALE GENOMIC DNA]</scope>
    <source>
        <strain evidence="6 7">DSM 46837</strain>
    </source>
</reference>
<sequence>MGRITATRGGEPVVEQTSPGGAGAQRPAVARPIGARPAKWRTRGRLTYGMVAAIVVVYPVSSLMFRLRYRHGDRLPATGPVLLVANHISILDPLACARLVFDNGRLPHFLAKESVFTGFAGTLLRSAGQIPVARFSDAAHEALDAAKADLDSGNVVVIYPEGSVTRDADWWPMQSRTGVARLALTTDAVVLPVAQWGPQEVHDYHRKKLRMRFRAPADYLVGEPVDLADLRARVRDGHPLTAALLRETTDLIMTRVRDGLAELRGEPAPQTFHPRPRRELPGDLSGSAA</sequence>
<dbReference type="InterPro" id="IPR002123">
    <property type="entry name" value="Plipid/glycerol_acylTrfase"/>
</dbReference>
<dbReference type="EMBL" id="VFQE01000001">
    <property type="protein sequence ID" value="TQN41807.1"/>
    <property type="molecule type" value="Genomic_DNA"/>
</dbReference>
<feature type="transmembrane region" description="Helical" evidence="4">
    <location>
        <begin position="46"/>
        <end position="65"/>
    </location>
</feature>
<evidence type="ECO:0000313" key="6">
    <source>
        <dbReference type="EMBL" id="TQN41807.1"/>
    </source>
</evidence>
<accession>A0A543PCL1</accession>
<dbReference type="Proteomes" id="UP000319865">
    <property type="component" value="Unassembled WGS sequence"/>
</dbReference>
<dbReference type="SUPFAM" id="SSF69593">
    <property type="entry name" value="Glycerol-3-phosphate (1)-acyltransferase"/>
    <property type="match status" value="1"/>
</dbReference>
<dbReference type="OrthoDB" id="9806008at2"/>
<keyword evidence="2 6" id="KW-0012">Acyltransferase</keyword>
<name>A0A543PCL1_9ACTN</name>
<dbReference type="GO" id="GO:0003841">
    <property type="term" value="F:1-acylglycerol-3-phosphate O-acyltransferase activity"/>
    <property type="evidence" value="ECO:0007669"/>
    <property type="project" value="TreeGrafter"/>
</dbReference>
<evidence type="ECO:0000256" key="1">
    <source>
        <dbReference type="ARBA" id="ARBA00022679"/>
    </source>
</evidence>
<feature type="region of interest" description="Disordered" evidence="3">
    <location>
        <begin position="1"/>
        <end position="29"/>
    </location>
</feature>
<evidence type="ECO:0000256" key="4">
    <source>
        <dbReference type="SAM" id="Phobius"/>
    </source>
</evidence>
<gene>
    <name evidence="6" type="ORF">FHU33_1191</name>
</gene>
<keyword evidence="4" id="KW-0812">Transmembrane</keyword>
<dbReference type="GO" id="GO:0005886">
    <property type="term" value="C:plasma membrane"/>
    <property type="evidence" value="ECO:0007669"/>
    <property type="project" value="TreeGrafter"/>
</dbReference>
<evidence type="ECO:0000313" key="7">
    <source>
        <dbReference type="Proteomes" id="UP000319865"/>
    </source>
</evidence>
<keyword evidence="4" id="KW-0472">Membrane</keyword>
<feature type="region of interest" description="Disordered" evidence="3">
    <location>
        <begin position="264"/>
        <end position="289"/>
    </location>
</feature>